<keyword evidence="1" id="KW-0812">Transmembrane</keyword>
<keyword evidence="3" id="KW-1185">Reference proteome</keyword>
<evidence type="ECO:0000313" key="2">
    <source>
        <dbReference type="EMBL" id="KZT12714.1"/>
    </source>
</evidence>
<protein>
    <submittedName>
        <fullName evidence="2">Uncharacterized protein</fullName>
    </submittedName>
</protein>
<reference evidence="2 3" key="1">
    <citation type="journal article" date="2016" name="Mol. Biol. Evol.">
        <title>Comparative Genomics of Early-Diverging Mushroom-Forming Fungi Provides Insights into the Origins of Lignocellulose Decay Capabilities.</title>
        <authorList>
            <person name="Nagy L.G."/>
            <person name="Riley R."/>
            <person name="Tritt A."/>
            <person name="Adam C."/>
            <person name="Daum C."/>
            <person name="Floudas D."/>
            <person name="Sun H."/>
            <person name="Yadav J.S."/>
            <person name="Pangilinan J."/>
            <person name="Larsson K.H."/>
            <person name="Matsuura K."/>
            <person name="Barry K."/>
            <person name="Labutti K."/>
            <person name="Kuo R."/>
            <person name="Ohm R.A."/>
            <person name="Bhattacharya S.S."/>
            <person name="Shirouzu T."/>
            <person name="Yoshinaga Y."/>
            <person name="Martin F.M."/>
            <person name="Grigoriev I.V."/>
            <person name="Hibbett D.S."/>
        </authorList>
    </citation>
    <scope>NUCLEOTIDE SEQUENCE [LARGE SCALE GENOMIC DNA]</scope>
    <source>
        <strain evidence="2 3">93-53</strain>
    </source>
</reference>
<accession>A0A165I876</accession>
<dbReference type="RefSeq" id="XP_040770224.1">
    <property type="nucleotide sequence ID" value="XM_040901269.1"/>
</dbReference>
<dbReference type="GeneID" id="63818301"/>
<keyword evidence="1" id="KW-0472">Membrane</keyword>
<feature type="transmembrane region" description="Helical" evidence="1">
    <location>
        <begin position="53"/>
        <end position="71"/>
    </location>
</feature>
<dbReference type="Proteomes" id="UP000076871">
    <property type="component" value="Unassembled WGS sequence"/>
</dbReference>
<organism evidence="2 3">
    <name type="scientific">Laetiporus sulphureus 93-53</name>
    <dbReference type="NCBI Taxonomy" id="1314785"/>
    <lineage>
        <taxon>Eukaryota</taxon>
        <taxon>Fungi</taxon>
        <taxon>Dikarya</taxon>
        <taxon>Basidiomycota</taxon>
        <taxon>Agaricomycotina</taxon>
        <taxon>Agaricomycetes</taxon>
        <taxon>Polyporales</taxon>
        <taxon>Laetiporus</taxon>
    </lineage>
</organism>
<sequence>MSTVSACSLGRNAMLLTSDRCTLPWELEHNLGPHSMAAVAYVRSVSVIFPGYVMRYLPVTSVLFKVVIFVIRIRWVWKATFRSVLVAVVDIWITSSLIVVVVAIVRFGTA</sequence>
<feature type="transmembrane region" description="Helical" evidence="1">
    <location>
        <begin position="83"/>
        <end position="105"/>
    </location>
</feature>
<proteinExistence type="predicted"/>
<name>A0A165I876_9APHY</name>
<evidence type="ECO:0000256" key="1">
    <source>
        <dbReference type="SAM" id="Phobius"/>
    </source>
</evidence>
<evidence type="ECO:0000313" key="3">
    <source>
        <dbReference type="Proteomes" id="UP000076871"/>
    </source>
</evidence>
<dbReference type="AlphaFoldDB" id="A0A165I876"/>
<keyword evidence="1" id="KW-1133">Transmembrane helix</keyword>
<dbReference type="EMBL" id="KV427605">
    <property type="protein sequence ID" value="KZT12714.1"/>
    <property type="molecule type" value="Genomic_DNA"/>
</dbReference>
<gene>
    <name evidence="2" type="ORF">LAESUDRAFT_12637</name>
</gene>
<dbReference type="InParanoid" id="A0A165I876"/>